<sequence length="158" mass="17975">MATKQIRGFRIRLKLVKAIKSAFQERQRCTDKGMTRLCKLGRSLKRSVKDIWFLKPGSSYARIGRESFDEKARVPKGHLAVYIGEKEDDICRVLVPVIYFNHPLFGDLLREAEEVYGHDHCGGIHVPCRLSEFEDVQTRICAAGVCGGGYGSSWRSWL</sequence>
<dbReference type="EMBL" id="CM042044">
    <property type="protein sequence ID" value="KAI3687589.1"/>
    <property type="molecule type" value="Genomic_DNA"/>
</dbReference>
<dbReference type="Proteomes" id="UP001056120">
    <property type="component" value="Linkage Group LG27"/>
</dbReference>
<protein>
    <submittedName>
        <fullName evidence="1">Uncharacterized protein</fullName>
    </submittedName>
</protein>
<keyword evidence="2" id="KW-1185">Reference proteome</keyword>
<comment type="caution">
    <text evidence="1">The sequence shown here is derived from an EMBL/GenBank/DDBJ whole genome shotgun (WGS) entry which is preliminary data.</text>
</comment>
<gene>
    <name evidence="1" type="ORF">L1987_81289</name>
</gene>
<accession>A0ACB8YQH9</accession>
<proteinExistence type="predicted"/>
<evidence type="ECO:0000313" key="2">
    <source>
        <dbReference type="Proteomes" id="UP001056120"/>
    </source>
</evidence>
<organism evidence="1 2">
    <name type="scientific">Smallanthus sonchifolius</name>
    <dbReference type="NCBI Taxonomy" id="185202"/>
    <lineage>
        <taxon>Eukaryota</taxon>
        <taxon>Viridiplantae</taxon>
        <taxon>Streptophyta</taxon>
        <taxon>Embryophyta</taxon>
        <taxon>Tracheophyta</taxon>
        <taxon>Spermatophyta</taxon>
        <taxon>Magnoliopsida</taxon>
        <taxon>eudicotyledons</taxon>
        <taxon>Gunneridae</taxon>
        <taxon>Pentapetalae</taxon>
        <taxon>asterids</taxon>
        <taxon>campanulids</taxon>
        <taxon>Asterales</taxon>
        <taxon>Asteraceae</taxon>
        <taxon>Asteroideae</taxon>
        <taxon>Heliantheae alliance</taxon>
        <taxon>Millerieae</taxon>
        <taxon>Smallanthus</taxon>
    </lineage>
</organism>
<reference evidence="1 2" key="2">
    <citation type="journal article" date="2022" name="Mol. Ecol. Resour.">
        <title>The genomes of chicory, endive, great burdock and yacon provide insights into Asteraceae paleo-polyploidization history and plant inulin production.</title>
        <authorList>
            <person name="Fan W."/>
            <person name="Wang S."/>
            <person name="Wang H."/>
            <person name="Wang A."/>
            <person name="Jiang F."/>
            <person name="Liu H."/>
            <person name="Zhao H."/>
            <person name="Xu D."/>
            <person name="Zhang Y."/>
        </authorList>
    </citation>
    <scope>NUCLEOTIDE SEQUENCE [LARGE SCALE GENOMIC DNA]</scope>
    <source>
        <strain evidence="2">cv. Yunnan</strain>
        <tissue evidence="1">Leaves</tissue>
    </source>
</reference>
<name>A0ACB8YQH9_9ASTR</name>
<evidence type="ECO:0000313" key="1">
    <source>
        <dbReference type="EMBL" id="KAI3687589.1"/>
    </source>
</evidence>
<reference evidence="2" key="1">
    <citation type="journal article" date="2022" name="Mol. Ecol. Resour.">
        <title>The genomes of chicory, endive, great burdock and yacon provide insights into Asteraceae palaeo-polyploidization history and plant inulin production.</title>
        <authorList>
            <person name="Fan W."/>
            <person name="Wang S."/>
            <person name="Wang H."/>
            <person name="Wang A."/>
            <person name="Jiang F."/>
            <person name="Liu H."/>
            <person name="Zhao H."/>
            <person name="Xu D."/>
            <person name="Zhang Y."/>
        </authorList>
    </citation>
    <scope>NUCLEOTIDE SEQUENCE [LARGE SCALE GENOMIC DNA]</scope>
    <source>
        <strain evidence="2">cv. Yunnan</strain>
    </source>
</reference>